<dbReference type="PROSITE" id="PS50928">
    <property type="entry name" value="ABC_TM1"/>
    <property type="match status" value="1"/>
</dbReference>
<reference evidence="9 10" key="1">
    <citation type="submission" date="2021-03" db="EMBL/GenBank/DDBJ databases">
        <title>Genomic Encyclopedia of Type Strains, Phase IV (KMG-IV): sequencing the most valuable type-strain genomes for metagenomic binning, comparative biology and taxonomic classification.</title>
        <authorList>
            <person name="Goeker M."/>
        </authorList>
    </citation>
    <scope>NUCLEOTIDE SEQUENCE [LARGE SCALE GENOMIC DNA]</scope>
    <source>
        <strain evidence="9 10">DSM 26048</strain>
    </source>
</reference>
<organism evidence="9 10">
    <name type="scientific">Paenibacillus eucommiae</name>
    <dbReference type="NCBI Taxonomy" id="1355755"/>
    <lineage>
        <taxon>Bacteria</taxon>
        <taxon>Bacillati</taxon>
        <taxon>Bacillota</taxon>
        <taxon>Bacilli</taxon>
        <taxon>Bacillales</taxon>
        <taxon>Paenibacillaceae</taxon>
        <taxon>Paenibacillus</taxon>
    </lineage>
</organism>
<proteinExistence type="predicted"/>
<dbReference type="CDD" id="cd06261">
    <property type="entry name" value="TM_PBP2"/>
    <property type="match status" value="1"/>
</dbReference>
<evidence type="ECO:0000256" key="6">
    <source>
        <dbReference type="ARBA" id="ARBA00023136"/>
    </source>
</evidence>
<feature type="transmembrane region" description="Helical" evidence="7">
    <location>
        <begin position="178"/>
        <end position="197"/>
    </location>
</feature>
<dbReference type="Gene3D" id="1.10.3720.10">
    <property type="entry name" value="MetI-like"/>
    <property type="match status" value="1"/>
</dbReference>
<feature type="domain" description="ABC transmembrane type-1" evidence="8">
    <location>
        <begin position="79"/>
        <end position="286"/>
    </location>
</feature>
<feature type="transmembrane region" description="Helical" evidence="7">
    <location>
        <begin position="21"/>
        <end position="42"/>
    </location>
</feature>
<evidence type="ECO:0000313" key="10">
    <source>
        <dbReference type="Proteomes" id="UP001519287"/>
    </source>
</evidence>
<keyword evidence="6 7" id="KW-0472">Membrane</keyword>
<evidence type="ECO:0000256" key="5">
    <source>
        <dbReference type="ARBA" id="ARBA00022989"/>
    </source>
</evidence>
<evidence type="ECO:0000256" key="3">
    <source>
        <dbReference type="ARBA" id="ARBA00022475"/>
    </source>
</evidence>
<feature type="transmembrane region" description="Helical" evidence="7">
    <location>
        <begin position="116"/>
        <end position="134"/>
    </location>
</feature>
<dbReference type="PANTHER" id="PTHR43227">
    <property type="entry name" value="BLL4140 PROTEIN"/>
    <property type="match status" value="1"/>
</dbReference>
<feature type="transmembrane region" description="Helical" evidence="7">
    <location>
        <begin position="268"/>
        <end position="287"/>
    </location>
</feature>
<dbReference type="Proteomes" id="UP001519287">
    <property type="component" value="Unassembled WGS sequence"/>
</dbReference>
<feature type="transmembrane region" description="Helical" evidence="7">
    <location>
        <begin position="83"/>
        <end position="104"/>
    </location>
</feature>
<dbReference type="PANTHER" id="PTHR43227:SF3">
    <property type="entry name" value="BINDING-PROTEIN-DEPENDENT TRANSPORT SYSTEMS INNER MEMBRANE COMPONENT"/>
    <property type="match status" value="1"/>
</dbReference>
<name>A0ABS4IZU1_9BACL</name>
<dbReference type="SUPFAM" id="SSF161098">
    <property type="entry name" value="MetI-like"/>
    <property type="match status" value="1"/>
</dbReference>
<evidence type="ECO:0000313" key="9">
    <source>
        <dbReference type="EMBL" id="MBP1993112.1"/>
    </source>
</evidence>
<comment type="subcellular location">
    <subcellularLocation>
        <location evidence="1">Cell membrane</location>
        <topology evidence="1">Multi-pass membrane protein</topology>
    </subcellularLocation>
</comment>
<keyword evidence="5 7" id="KW-1133">Transmembrane helix</keyword>
<keyword evidence="4 7" id="KW-0812">Transmembrane</keyword>
<keyword evidence="9" id="KW-0762">Sugar transport</keyword>
<dbReference type="EMBL" id="JAGGLB010000017">
    <property type="protein sequence ID" value="MBP1993112.1"/>
    <property type="molecule type" value="Genomic_DNA"/>
</dbReference>
<accession>A0ABS4IZU1</accession>
<keyword evidence="10" id="KW-1185">Reference proteome</keyword>
<gene>
    <name evidence="9" type="ORF">J2Z66_004729</name>
</gene>
<feature type="transmembrane region" description="Helical" evidence="7">
    <location>
        <begin position="227"/>
        <end position="248"/>
    </location>
</feature>
<comment type="caution">
    <text evidence="9">The sequence shown here is derived from an EMBL/GenBank/DDBJ whole genome shotgun (WGS) entry which is preliminary data.</text>
</comment>
<evidence type="ECO:0000259" key="8">
    <source>
        <dbReference type="PROSITE" id="PS50928"/>
    </source>
</evidence>
<keyword evidence="3" id="KW-1003">Cell membrane</keyword>
<evidence type="ECO:0000256" key="7">
    <source>
        <dbReference type="SAM" id="Phobius"/>
    </source>
</evidence>
<protein>
    <submittedName>
        <fullName evidence="9">ABC-type sugar transport system permease subunit</fullName>
    </submittedName>
</protein>
<dbReference type="InterPro" id="IPR035906">
    <property type="entry name" value="MetI-like_sf"/>
</dbReference>
<dbReference type="RefSeq" id="WP_245375761.1">
    <property type="nucleotide sequence ID" value="NZ_JAGGLB010000017.1"/>
</dbReference>
<dbReference type="InterPro" id="IPR000515">
    <property type="entry name" value="MetI-like"/>
</dbReference>
<evidence type="ECO:0000256" key="2">
    <source>
        <dbReference type="ARBA" id="ARBA00022448"/>
    </source>
</evidence>
<dbReference type="InterPro" id="IPR050809">
    <property type="entry name" value="UgpAE/MalFG_permease"/>
</dbReference>
<evidence type="ECO:0000256" key="1">
    <source>
        <dbReference type="ARBA" id="ARBA00004651"/>
    </source>
</evidence>
<keyword evidence="2" id="KW-0813">Transport</keyword>
<evidence type="ECO:0000256" key="4">
    <source>
        <dbReference type="ARBA" id="ARBA00022692"/>
    </source>
</evidence>
<sequence>MNKRGSRKMELILYRWKRYGVGYIFVLPWLAGFGAFMAYPLFTSLYMSFCQVRVGGGKFRLEWVGLSNYRAAFLKDNIFPVELILYFQEILIIIPIIVIFAFLISVMLNQDFPLRFLFRAVFFLPVIFATGQVLTELFSQGAGEIPFMDQYKLEPLIRQYIGEQFAQPVLNVLSKSVIILWYSGVQIIIFLAGLQTIPRSIYEAVWIDGASPWDSFWKITLPNMMPFISLSTLFTIVDLFTFPLNPVIKHIRKNMFLVETGYGYANALAWIYFLFVLLLLAVVLFFFQQSTKKRREIR</sequence>